<dbReference type="AlphaFoldDB" id="A0A0Q3E108"/>
<sequence length="149" mass="15371">MASPAEAPWAPGGAAASPSAAAAGSLQASVASLSRPPPGAASAAFPQALRGPILCGMRAIWTARNKRNHGETSMSITQACRWARDMASDLIQTSGPCAKGKQGATAVMIRDDMGQVIAIRCKWYNDISIVLSAEALACWDGAELMASLK</sequence>
<evidence type="ECO:0000313" key="3">
    <source>
        <dbReference type="Proteomes" id="UP000008810"/>
    </source>
</evidence>
<dbReference type="RefSeq" id="XP_010239613.1">
    <property type="nucleotide sequence ID" value="XM_010241311.3"/>
</dbReference>
<reference evidence="1 2" key="1">
    <citation type="journal article" date="2010" name="Nature">
        <title>Genome sequencing and analysis of the model grass Brachypodium distachyon.</title>
        <authorList>
            <consortium name="International Brachypodium Initiative"/>
        </authorList>
    </citation>
    <scope>NUCLEOTIDE SEQUENCE [LARGE SCALE GENOMIC DNA]</scope>
    <source>
        <strain evidence="1 2">Bd21</strain>
    </source>
</reference>
<proteinExistence type="predicted"/>
<dbReference type="ExpressionAtlas" id="A0A0Q3E108">
    <property type="expression patterns" value="baseline"/>
</dbReference>
<evidence type="ECO:0000313" key="2">
    <source>
        <dbReference type="EnsemblPlants" id="KQJ81487"/>
    </source>
</evidence>
<dbReference type="GeneID" id="100840386"/>
<evidence type="ECO:0000313" key="1">
    <source>
        <dbReference type="EMBL" id="KQJ81487.1"/>
    </source>
</evidence>
<dbReference type="Proteomes" id="UP000008810">
    <property type="component" value="Chromosome 5"/>
</dbReference>
<accession>A0A0Q3E108</accession>
<name>A0A0Q3E108_BRADI</name>
<reference evidence="2" key="3">
    <citation type="submission" date="2018-08" db="UniProtKB">
        <authorList>
            <consortium name="EnsemblPlants"/>
        </authorList>
    </citation>
    <scope>IDENTIFICATION</scope>
    <source>
        <strain evidence="2">cv. Bd21</strain>
    </source>
</reference>
<gene>
    <name evidence="2" type="primary">LOC100840386</name>
    <name evidence="1" type="ORF">BRADI_5g01037v3</name>
</gene>
<protein>
    <submittedName>
        <fullName evidence="1 2">Uncharacterized protein</fullName>
    </submittedName>
</protein>
<keyword evidence="3" id="KW-1185">Reference proteome</keyword>
<dbReference type="KEGG" id="bdi:100840386"/>
<reference evidence="1" key="2">
    <citation type="submission" date="2017-06" db="EMBL/GenBank/DDBJ databases">
        <title>WGS assembly of Brachypodium distachyon.</title>
        <authorList>
            <consortium name="The International Brachypodium Initiative"/>
            <person name="Lucas S."/>
            <person name="Harmon-Smith M."/>
            <person name="Lail K."/>
            <person name="Tice H."/>
            <person name="Grimwood J."/>
            <person name="Bruce D."/>
            <person name="Barry K."/>
            <person name="Shu S."/>
            <person name="Lindquist E."/>
            <person name="Wang M."/>
            <person name="Pitluck S."/>
            <person name="Vogel J.P."/>
            <person name="Garvin D.F."/>
            <person name="Mockler T.C."/>
            <person name="Schmutz J."/>
            <person name="Rokhsar D."/>
            <person name="Bevan M.W."/>
        </authorList>
    </citation>
    <scope>NUCLEOTIDE SEQUENCE</scope>
    <source>
        <strain evidence="1">Bd21</strain>
    </source>
</reference>
<dbReference type="OrthoDB" id="1002684at2759"/>
<dbReference type="EnsemblPlants" id="KQJ81487">
    <property type="protein sequence ID" value="KQJ81487"/>
    <property type="gene ID" value="BRADI_5g01037v3"/>
</dbReference>
<dbReference type="EMBL" id="CM000884">
    <property type="protein sequence ID" value="KQJ81487.1"/>
    <property type="molecule type" value="Genomic_DNA"/>
</dbReference>
<organism evidence="1">
    <name type="scientific">Brachypodium distachyon</name>
    <name type="common">Purple false brome</name>
    <name type="synonym">Trachynia distachya</name>
    <dbReference type="NCBI Taxonomy" id="15368"/>
    <lineage>
        <taxon>Eukaryota</taxon>
        <taxon>Viridiplantae</taxon>
        <taxon>Streptophyta</taxon>
        <taxon>Embryophyta</taxon>
        <taxon>Tracheophyta</taxon>
        <taxon>Spermatophyta</taxon>
        <taxon>Magnoliopsida</taxon>
        <taxon>Liliopsida</taxon>
        <taxon>Poales</taxon>
        <taxon>Poaceae</taxon>
        <taxon>BOP clade</taxon>
        <taxon>Pooideae</taxon>
        <taxon>Stipodae</taxon>
        <taxon>Brachypodieae</taxon>
        <taxon>Brachypodium</taxon>
    </lineage>
</organism>
<dbReference type="Gramene" id="KQJ81487">
    <property type="protein sequence ID" value="KQJ81487"/>
    <property type="gene ID" value="BRADI_5g01037v3"/>
</dbReference>